<dbReference type="PANTHER" id="PTHR33428:SF14">
    <property type="entry name" value="CARBOXYLESTERASE TYPE B DOMAIN-CONTAINING PROTEIN"/>
    <property type="match status" value="1"/>
</dbReference>
<dbReference type="Pfam" id="PF12740">
    <property type="entry name" value="PETase"/>
    <property type="match status" value="1"/>
</dbReference>
<dbReference type="InterPro" id="IPR029058">
    <property type="entry name" value="AB_hydrolase_fold"/>
</dbReference>
<dbReference type="KEGG" id="plig:NAG76_21985"/>
<dbReference type="Proteomes" id="UP001056756">
    <property type="component" value="Chromosome"/>
</dbReference>
<keyword evidence="3" id="KW-0378">Hydrolase</keyword>
<proteinExistence type="predicted"/>
<protein>
    <submittedName>
        <fullName evidence="3">Alpha/beta hydrolase</fullName>
    </submittedName>
</protein>
<name>A0A9J6ZF94_9BACL</name>
<accession>A0A9J6ZF94</accession>
<feature type="domain" description="PET hydrolase/cutinase-like" evidence="2">
    <location>
        <begin position="52"/>
        <end position="282"/>
    </location>
</feature>
<evidence type="ECO:0000256" key="1">
    <source>
        <dbReference type="SAM" id="Phobius"/>
    </source>
</evidence>
<dbReference type="PANTHER" id="PTHR33428">
    <property type="entry name" value="CHLOROPHYLLASE-2, CHLOROPLASTIC"/>
    <property type="match status" value="1"/>
</dbReference>
<keyword evidence="1" id="KW-1133">Transmembrane helix</keyword>
<dbReference type="AlphaFoldDB" id="A0A9J6ZF94"/>
<evidence type="ECO:0000313" key="4">
    <source>
        <dbReference type="Proteomes" id="UP001056756"/>
    </source>
</evidence>
<dbReference type="Gene3D" id="3.40.50.1820">
    <property type="entry name" value="alpha/beta hydrolase"/>
    <property type="match status" value="1"/>
</dbReference>
<organism evidence="3 4">
    <name type="scientific">Candidatus Pristimantibacillus lignocellulolyticus</name>
    <dbReference type="NCBI Taxonomy" id="2994561"/>
    <lineage>
        <taxon>Bacteria</taxon>
        <taxon>Bacillati</taxon>
        <taxon>Bacillota</taxon>
        <taxon>Bacilli</taxon>
        <taxon>Bacillales</taxon>
        <taxon>Paenibacillaceae</taxon>
        <taxon>Candidatus Pristimantibacillus</taxon>
    </lineage>
</organism>
<gene>
    <name evidence="3" type="ORF">NAG76_21985</name>
</gene>
<reference evidence="3" key="1">
    <citation type="submission" date="2022-05" db="EMBL/GenBank/DDBJ databases">
        <title>Novel bacterial taxa in a minimal lignocellulolytic consortium and its capacity to transform plastics disclosed by genome-resolved metagenomics.</title>
        <authorList>
            <person name="Rodriguez C.A.D."/>
            <person name="Diaz-Garcia L."/>
            <person name="Herrera K."/>
            <person name="Tarazona N.A."/>
            <person name="Sproer C."/>
            <person name="Overmann J."/>
            <person name="Jimenez D.J."/>
        </authorList>
    </citation>
    <scope>NUCLEOTIDE SEQUENCE</scope>
    <source>
        <strain evidence="3">MAG5</strain>
    </source>
</reference>
<dbReference type="InterPro" id="IPR041127">
    <property type="entry name" value="PET_hydrolase/cutinase-like"/>
</dbReference>
<dbReference type="EMBL" id="CP097899">
    <property type="protein sequence ID" value="URN94457.1"/>
    <property type="molecule type" value="Genomic_DNA"/>
</dbReference>
<dbReference type="SUPFAM" id="SSF53474">
    <property type="entry name" value="alpha/beta-Hydrolases"/>
    <property type="match status" value="1"/>
</dbReference>
<feature type="transmembrane region" description="Helical" evidence="1">
    <location>
        <begin position="12"/>
        <end position="35"/>
    </location>
</feature>
<sequence>MPQINRVLRNKWFLTSFGIILILILAFSTVSFLLVNSVSATFEMDSVEEKYASSGEYQVETILILDELGENLYKIYYPQSVGVMHPLIAWGNGTGALPEQYDELLTHMASWGFVVIDTYSKTTGTGKEILASIEYMLAENDLPESQFYQTIQSDKIAAAGHSQGSTGVINAHTNYDNGSLIKTVVSIALPQLKYCDPKDKYDTSALKVPFFIMGGTRDFIISPTTSNQRALTDANPDIPVIMAMAKGAAHTAIEHDGGQHRGYLTAWMRYQLMDDAEAKRAFSGKGAELLTNTNWKDVRSVNL</sequence>
<keyword evidence="1" id="KW-0472">Membrane</keyword>
<keyword evidence="1" id="KW-0812">Transmembrane</keyword>
<dbReference type="GO" id="GO:0016787">
    <property type="term" value="F:hydrolase activity"/>
    <property type="evidence" value="ECO:0007669"/>
    <property type="project" value="UniProtKB-KW"/>
</dbReference>
<evidence type="ECO:0000313" key="3">
    <source>
        <dbReference type="EMBL" id="URN94457.1"/>
    </source>
</evidence>
<evidence type="ECO:0000259" key="2">
    <source>
        <dbReference type="Pfam" id="PF12740"/>
    </source>
</evidence>